<keyword evidence="1" id="KW-0004">4Fe-4S</keyword>
<evidence type="ECO:0000256" key="2">
    <source>
        <dbReference type="ARBA" id="ARBA00022723"/>
    </source>
</evidence>
<evidence type="ECO:0000256" key="4">
    <source>
        <dbReference type="ARBA" id="ARBA00023014"/>
    </source>
</evidence>
<dbReference type="Pfam" id="PF12837">
    <property type="entry name" value="Fer4_6"/>
    <property type="match status" value="1"/>
</dbReference>
<reference evidence="6" key="1">
    <citation type="submission" date="2018-01" db="EMBL/GenBank/DDBJ databases">
        <authorList>
            <person name="Regsiter A."/>
            <person name="William W."/>
        </authorList>
    </citation>
    <scope>NUCLEOTIDE SEQUENCE</scope>
    <source>
        <strain evidence="6">TRIP AH-1</strain>
    </source>
</reference>
<keyword evidence="3" id="KW-0408">Iron</keyword>
<name>A0A445N2G2_9BACT</name>
<dbReference type="InterPro" id="IPR050157">
    <property type="entry name" value="PSI_iron-sulfur_center"/>
</dbReference>
<evidence type="ECO:0000313" key="6">
    <source>
        <dbReference type="EMBL" id="SPD75888.1"/>
    </source>
</evidence>
<proteinExistence type="predicted"/>
<dbReference type="SUPFAM" id="SSF54862">
    <property type="entry name" value="4Fe-4S ferredoxins"/>
    <property type="match status" value="1"/>
</dbReference>
<evidence type="ECO:0000256" key="3">
    <source>
        <dbReference type="ARBA" id="ARBA00023004"/>
    </source>
</evidence>
<dbReference type="PANTHER" id="PTHR24960">
    <property type="entry name" value="PHOTOSYSTEM I IRON-SULFUR CENTER-RELATED"/>
    <property type="match status" value="1"/>
</dbReference>
<evidence type="ECO:0000256" key="1">
    <source>
        <dbReference type="ARBA" id="ARBA00022485"/>
    </source>
</evidence>
<protein>
    <submittedName>
        <fullName evidence="6">Putative ferredoxin-1</fullName>
    </submittedName>
</protein>
<accession>A0A445N2G2</accession>
<keyword evidence="4" id="KW-0411">Iron-sulfur</keyword>
<feature type="domain" description="4Fe-4S ferredoxin-type" evidence="5">
    <location>
        <begin position="14"/>
        <end position="43"/>
    </location>
</feature>
<dbReference type="GO" id="GO:0051539">
    <property type="term" value="F:4 iron, 4 sulfur cluster binding"/>
    <property type="evidence" value="ECO:0007669"/>
    <property type="project" value="UniProtKB-KW"/>
</dbReference>
<organism evidence="6">
    <name type="scientific">uncultured Desulfobacterium sp</name>
    <dbReference type="NCBI Taxonomy" id="201089"/>
    <lineage>
        <taxon>Bacteria</taxon>
        <taxon>Pseudomonadati</taxon>
        <taxon>Thermodesulfobacteriota</taxon>
        <taxon>Desulfobacteria</taxon>
        <taxon>Desulfobacterales</taxon>
        <taxon>Desulfobacteriaceae</taxon>
        <taxon>Desulfobacterium</taxon>
        <taxon>environmental samples</taxon>
    </lineage>
</organism>
<keyword evidence="2" id="KW-0479">Metal-binding</keyword>
<dbReference type="PROSITE" id="PS00198">
    <property type="entry name" value="4FE4S_FER_1"/>
    <property type="match status" value="1"/>
</dbReference>
<dbReference type="InterPro" id="IPR017896">
    <property type="entry name" value="4Fe4S_Fe-S-bd"/>
</dbReference>
<sequence length="95" mass="10313">MLANYGYKDGSGDFFITIDTDKCDGCGKCVTACPNQVFAVVDEDPNDPLREEPVAIVADNKKKKIKYECGPCKPSSKPPLACVEACPTRAISHSW</sequence>
<gene>
    <name evidence="6" type="ORF">PITCH_A780018</name>
</gene>
<dbReference type="EMBL" id="OJIN01000223">
    <property type="protein sequence ID" value="SPD75888.1"/>
    <property type="molecule type" value="Genomic_DNA"/>
</dbReference>
<dbReference type="Gene3D" id="3.30.70.20">
    <property type="match status" value="1"/>
</dbReference>
<dbReference type="PANTHER" id="PTHR24960:SF79">
    <property type="entry name" value="PHOTOSYSTEM I IRON-SULFUR CENTER"/>
    <property type="match status" value="1"/>
</dbReference>
<dbReference type="GO" id="GO:0046872">
    <property type="term" value="F:metal ion binding"/>
    <property type="evidence" value="ECO:0007669"/>
    <property type="project" value="UniProtKB-KW"/>
</dbReference>
<dbReference type="AlphaFoldDB" id="A0A445N2G2"/>
<evidence type="ECO:0000259" key="5">
    <source>
        <dbReference type="PROSITE" id="PS51379"/>
    </source>
</evidence>
<dbReference type="PROSITE" id="PS51379">
    <property type="entry name" value="4FE4S_FER_2"/>
    <property type="match status" value="1"/>
</dbReference>
<dbReference type="InterPro" id="IPR017900">
    <property type="entry name" value="4Fe4S_Fe_S_CS"/>
</dbReference>